<accession>A0A1H8K0W9</accession>
<feature type="compositionally biased region" description="Basic and acidic residues" evidence="1">
    <location>
        <begin position="16"/>
        <end position="26"/>
    </location>
</feature>
<reference evidence="4" key="3">
    <citation type="submission" date="2016-10" db="EMBL/GenBank/DDBJ databases">
        <authorList>
            <person name="Wibberg D."/>
        </authorList>
    </citation>
    <scope>NUCLEOTIDE SEQUENCE [LARGE SCALE GENOMIC DNA]</scope>
</reference>
<dbReference type="Proteomes" id="UP000198939">
    <property type="component" value="Unassembled WGS sequence"/>
</dbReference>
<evidence type="ECO:0000313" key="5">
    <source>
        <dbReference type="Proteomes" id="UP000198939"/>
    </source>
</evidence>
<evidence type="ECO:0000313" key="3">
    <source>
        <dbReference type="EMBL" id="SEN86088.1"/>
    </source>
</evidence>
<protein>
    <submittedName>
        <fullName evidence="2">Uncharacterized protein</fullName>
    </submittedName>
</protein>
<gene>
    <name evidence="2" type="ORF">RTCCBAU85039_2338</name>
    <name evidence="3" type="ORF">SAMN05216228_1008120</name>
</gene>
<sequence length="129" mass="13649">MSKWLQAANTQLPPPDKTDFTDKTPAADDGGALDYGRNEVSSVLSVLSGAADPAPSPALALIEALRTDMDLYAEALRLHGSMSYGQAMDVLGWGATRAGSAETDLRKAGRIEFNRLGRAVLIDREGGSE</sequence>
<dbReference type="STRING" id="501024.RTCCBAU85039_2338"/>
<evidence type="ECO:0000313" key="2">
    <source>
        <dbReference type="EMBL" id="SEH78482.1"/>
    </source>
</evidence>
<feature type="region of interest" description="Disordered" evidence="1">
    <location>
        <begin position="1"/>
        <end position="33"/>
    </location>
</feature>
<evidence type="ECO:0000256" key="1">
    <source>
        <dbReference type="SAM" id="MobiDB-lite"/>
    </source>
</evidence>
<keyword evidence="5" id="KW-1185">Reference proteome</keyword>
<dbReference type="EMBL" id="FNXB01000010">
    <property type="protein sequence ID" value="SEH78482.1"/>
    <property type="molecule type" value="Genomic_DNA"/>
</dbReference>
<evidence type="ECO:0000313" key="4">
    <source>
        <dbReference type="Proteomes" id="UP000183063"/>
    </source>
</evidence>
<dbReference type="Proteomes" id="UP000183063">
    <property type="component" value="Unassembled WGS sequence"/>
</dbReference>
<organism evidence="2 4">
    <name type="scientific">Rhizobium tibeticum</name>
    <dbReference type="NCBI Taxonomy" id="501024"/>
    <lineage>
        <taxon>Bacteria</taxon>
        <taxon>Pseudomonadati</taxon>
        <taxon>Pseudomonadota</taxon>
        <taxon>Alphaproteobacteria</taxon>
        <taxon>Hyphomicrobiales</taxon>
        <taxon>Rhizobiaceae</taxon>
        <taxon>Rhizobium/Agrobacterium group</taxon>
        <taxon>Rhizobium</taxon>
    </lineage>
</organism>
<reference evidence="3 5" key="2">
    <citation type="submission" date="2016-10" db="EMBL/GenBank/DDBJ databases">
        <authorList>
            <person name="Varghese N."/>
            <person name="Submissions S."/>
        </authorList>
    </citation>
    <scope>NUCLEOTIDE SEQUENCE [LARGE SCALE GENOMIC DNA]</scope>
    <source>
        <strain evidence="3 5">CGMCC 1.7071</strain>
    </source>
</reference>
<name>A0A1H8K0W9_9HYPH</name>
<dbReference type="AlphaFoldDB" id="A0A1H8K0W9"/>
<dbReference type="EMBL" id="FOCV01000008">
    <property type="protein sequence ID" value="SEN86088.1"/>
    <property type="molecule type" value="Genomic_DNA"/>
</dbReference>
<proteinExistence type="predicted"/>
<reference evidence="2" key="1">
    <citation type="submission" date="2016-10" db="EMBL/GenBank/DDBJ databases">
        <authorList>
            <person name="de Groot N.N."/>
        </authorList>
    </citation>
    <scope>NUCLEOTIDE SEQUENCE [LARGE SCALE GENOMIC DNA]</scope>
    <source>
        <strain evidence="2">CCBAU85039</strain>
    </source>
</reference>